<reference evidence="2 3" key="1">
    <citation type="submission" date="2018-08" db="EMBL/GenBank/DDBJ databases">
        <title>Genome and evolution of the arbuscular mycorrhizal fungus Diversispora epigaea (formerly Glomus versiforme) and its bacterial endosymbionts.</title>
        <authorList>
            <person name="Sun X."/>
            <person name="Fei Z."/>
            <person name="Harrison M."/>
        </authorList>
    </citation>
    <scope>NUCLEOTIDE SEQUENCE [LARGE SCALE GENOMIC DNA]</scope>
    <source>
        <strain evidence="2 3">IT104</strain>
    </source>
</reference>
<dbReference type="AlphaFoldDB" id="A0A397GNH8"/>
<name>A0A397GNH8_9GLOM</name>
<evidence type="ECO:0000313" key="2">
    <source>
        <dbReference type="EMBL" id="RHZ51278.1"/>
    </source>
</evidence>
<organism evidence="2 3">
    <name type="scientific">Diversispora epigaea</name>
    <dbReference type="NCBI Taxonomy" id="1348612"/>
    <lineage>
        <taxon>Eukaryota</taxon>
        <taxon>Fungi</taxon>
        <taxon>Fungi incertae sedis</taxon>
        <taxon>Mucoromycota</taxon>
        <taxon>Glomeromycotina</taxon>
        <taxon>Glomeromycetes</taxon>
        <taxon>Diversisporales</taxon>
        <taxon>Diversisporaceae</taxon>
        <taxon>Diversispora</taxon>
    </lineage>
</organism>
<feature type="region of interest" description="Disordered" evidence="1">
    <location>
        <begin position="1"/>
        <end position="77"/>
    </location>
</feature>
<dbReference type="EMBL" id="PQFF01000420">
    <property type="protein sequence ID" value="RHZ51278.1"/>
    <property type="molecule type" value="Genomic_DNA"/>
</dbReference>
<proteinExistence type="predicted"/>
<gene>
    <name evidence="2" type="ORF">Glove_481g25</name>
</gene>
<keyword evidence="3" id="KW-1185">Reference proteome</keyword>
<evidence type="ECO:0000256" key="1">
    <source>
        <dbReference type="SAM" id="MobiDB-lite"/>
    </source>
</evidence>
<feature type="compositionally biased region" description="Basic and acidic residues" evidence="1">
    <location>
        <begin position="29"/>
        <end position="62"/>
    </location>
</feature>
<comment type="caution">
    <text evidence="2">The sequence shown here is derived from an EMBL/GenBank/DDBJ whole genome shotgun (WGS) entry which is preliminary data.</text>
</comment>
<accession>A0A397GNH8</accession>
<protein>
    <submittedName>
        <fullName evidence="2">Uncharacterized protein</fullName>
    </submittedName>
</protein>
<sequence>MKMSLEDPPNSDDEVVSMDLDSDSSPDYEVDKSQDETNKTCDIKSIKSKDDQPLEERSKEQVEQVEQMPPVKNSQGVENELEAEIVKMSLDSGNNKLIDIDL</sequence>
<dbReference type="Proteomes" id="UP000266861">
    <property type="component" value="Unassembled WGS sequence"/>
</dbReference>
<feature type="compositionally biased region" description="Acidic residues" evidence="1">
    <location>
        <begin position="9"/>
        <end position="28"/>
    </location>
</feature>
<evidence type="ECO:0000313" key="3">
    <source>
        <dbReference type="Proteomes" id="UP000266861"/>
    </source>
</evidence>